<evidence type="ECO:0000313" key="2">
    <source>
        <dbReference type="Proteomes" id="UP001235133"/>
    </source>
</evidence>
<organism evidence="1 2">
    <name type="scientific">Microbacterium psychrotolerans</name>
    <dbReference type="NCBI Taxonomy" id="3068321"/>
    <lineage>
        <taxon>Bacteria</taxon>
        <taxon>Bacillati</taxon>
        <taxon>Actinomycetota</taxon>
        <taxon>Actinomycetes</taxon>
        <taxon>Micrococcales</taxon>
        <taxon>Microbacteriaceae</taxon>
        <taxon>Microbacterium</taxon>
    </lineage>
</organism>
<keyword evidence="2" id="KW-1185">Reference proteome</keyword>
<accession>A0ABU0Z026</accession>
<dbReference type="Pfam" id="PF04237">
    <property type="entry name" value="YjbR"/>
    <property type="match status" value="1"/>
</dbReference>
<gene>
    <name evidence="1" type="ORF">Q9R08_04260</name>
</gene>
<name>A0ABU0Z026_9MICO</name>
<sequence length="140" mass="15301">MATLDDVRVIALGFPGVVERVDGHRGGASWRTAAGAFVWQRGPSGRDLEQLAALGREWPPGDVVGVRTDGQQVKQALLESYPDAFFTIPHFDGYPAVLVRLDGIEPPQLREVVTDAWLLKVPQRVANEWLAQNPPTPPIA</sequence>
<dbReference type="RefSeq" id="WP_308866588.1">
    <property type="nucleotide sequence ID" value="NZ_JAVFWO010000001.1"/>
</dbReference>
<dbReference type="EMBL" id="JAVFWO010000001">
    <property type="protein sequence ID" value="MDQ7877184.1"/>
    <property type="molecule type" value="Genomic_DNA"/>
</dbReference>
<dbReference type="Proteomes" id="UP001235133">
    <property type="component" value="Unassembled WGS sequence"/>
</dbReference>
<evidence type="ECO:0000313" key="1">
    <source>
        <dbReference type="EMBL" id="MDQ7877184.1"/>
    </source>
</evidence>
<comment type="caution">
    <text evidence="1">The sequence shown here is derived from an EMBL/GenBank/DDBJ whole genome shotgun (WGS) entry which is preliminary data.</text>
</comment>
<evidence type="ECO:0008006" key="3">
    <source>
        <dbReference type="Google" id="ProtNLM"/>
    </source>
</evidence>
<proteinExistence type="predicted"/>
<dbReference type="InterPro" id="IPR058532">
    <property type="entry name" value="YjbR/MT2646/Rv2570-like"/>
</dbReference>
<protein>
    <recommendedName>
        <fullName evidence="3">MmcQ/YjbR family DNA-binding protein</fullName>
    </recommendedName>
</protein>
<reference evidence="1 2" key="1">
    <citation type="submission" date="2023-08" db="EMBL/GenBank/DDBJ databases">
        <title>Microbacterium psychrotolerans sp. nov., a psychrotolerant bacterium isolated from soil in Heilongjiang Province, China.</title>
        <authorList>
            <person name="An P."/>
            <person name="Zhao D."/>
            <person name="Xiang H."/>
        </authorList>
    </citation>
    <scope>NUCLEOTIDE SEQUENCE [LARGE SCALE GENOMIC DNA]</scope>
    <source>
        <strain evidence="1 2">QXD-8</strain>
    </source>
</reference>